<organism evidence="1 2">
    <name type="scientific">Petrolisthes cinctipes</name>
    <name type="common">Flat porcelain crab</name>
    <dbReference type="NCBI Taxonomy" id="88211"/>
    <lineage>
        <taxon>Eukaryota</taxon>
        <taxon>Metazoa</taxon>
        <taxon>Ecdysozoa</taxon>
        <taxon>Arthropoda</taxon>
        <taxon>Crustacea</taxon>
        <taxon>Multicrustacea</taxon>
        <taxon>Malacostraca</taxon>
        <taxon>Eumalacostraca</taxon>
        <taxon>Eucarida</taxon>
        <taxon>Decapoda</taxon>
        <taxon>Pleocyemata</taxon>
        <taxon>Anomura</taxon>
        <taxon>Galatheoidea</taxon>
        <taxon>Porcellanidae</taxon>
        <taxon>Petrolisthes</taxon>
    </lineage>
</organism>
<dbReference type="EMBL" id="JAWQEG010000902">
    <property type="protein sequence ID" value="KAK3884281.1"/>
    <property type="molecule type" value="Genomic_DNA"/>
</dbReference>
<dbReference type="Proteomes" id="UP001286313">
    <property type="component" value="Unassembled WGS sequence"/>
</dbReference>
<protein>
    <submittedName>
        <fullName evidence="1">Uncharacterized protein</fullName>
    </submittedName>
</protein>
<reference evidence="1" key="1">
    <citation type="submission" date="2023-10" db="EMBL/GenBank/DDBJ databases">
        <title>Genome assemblies of two species of porcelain crab, Petrolisthes cinctipes and Petrolisthes manimaculis (Anomura: Porcellanidae).</title>
        <authorList>
            <person name="Angst P."/>
        </authorList>
    </citation>
    <scope>NUCLEOTIDE SEQUENCE</scope>
    <source>
        <strain evidence="1">PB745_01</strain>
        <tissue evidence="1">Gill</tissue>
    </source>
</reference>
<comment type="caution">
    <text evidence="1">The sequence shown here is derived from an EMBL/GenBank/DDBJ whole genome shotgun (WGS) entry which is preliminary data.</text>
</comment>
<keyword evidence="2" id="KW-1185">Reference proteome</keyword>
<name>A0AAE1G336_PETCI</name>
<gene>
    <name evidence="1" type="ORF">Pcinc_011446</name>
</gene>
<evidence type="ECO:0000313" key="2">
    <source>
        <dbReference type="Proteomes" id="UP001286313"/>
    </source>
</evidence>
<accession>A0AAE1G336</accession>
<proteinExistence type="predicted"/>
<dbReference type="AlphaFoldDB" id="A0AAE1G336"/>
<evidence type="ECO:0000313" key="1">
    <source>
        <dbReference type="EMBL" id="KAK3884281.1"/>
    </source>
</evidence>
<sequence>MTGARQGLVVRSRGTRMAVGKEGKDRVQGQGGGVVDGVEAWSGEWSSGGLMWRMVSGRGSNMWCGEWSGGVVELGEWSRSNTWFGEWSCGDAWTCVETYVDVLPVH</sequence>